<reference evidence="2 3" key="1">
    <citation type="submission" date="2017-10" db="EMBL/GenBank/DDBJ databases">
        <title>Comparative genomics in systemic dimorphic fungi from Ajellomycetaceae.</title>
        <authorList>
            <person name="Munoz J.F."/>
            <person name="Mcewen J.G."/>
            <person name="Clay O.K."/>
            <person name="Cuomo C.A."/>
        </authorList>
    </citation>
    <scope>NUCLEOTIDE SEQUENCE [LARGE SCALE GENOMIC DNA]</scope>
    <source>
        <strain evidence="2 3">UAMH5409</strain>
    </source>
</reference>
<accession>A0A2B7YAH2</accession>
<dbReference type="EMBL" id="PDNB01000007">
    <property type="protein sequence ID" value="PGH17918.1"/>
    <property type="molecule type" value="Genomic_DNA"/>
</dbReference>
<dbReference type="Pfam" id="PF24969">
    <property type="entry name" value="LRR_15"/>
    <property type="match status" value="1"/>
</dbReference>
<protein>
    <recommendedName>
        <fullName evidence="1">F-box domain-containing protein</fullName>
    </recommendedName>
</protein>
<name>A0A2B7YAH2_9EURO</name>
<evidence type="ECO:0000313" key="2">
    <source>
        <dbReference type="EMBL" id="PGH17918.1"/>
    </source>
</evidence>
<dbReference type="InterPro" id="IPR056867">
    <property type="entry name" value="LRR_15"/>
</dbReference>
<dbReference type="AlphaFoldDB" id="A0A2B7YAH2"/>
<dbReference type="OrthoDB" id="4191831at2759"/>
<gene>
    <name evidence="2" type="ORF">AJ79_00817</name>
</gene>
<sequence>MASPLLNIPEDVLRLILASLSSANLWAVCLTHTALRTLAEPFLYSHIQWIWDRSHNPPIVPFLRTILRRPELALRVKSLILEGNTLGSSAYHKNRHKYTKFPVNETDLDELIKCIKGMNVPYSALWIHEIRAGTMDAFVALLLFQLPRLKRLQLSESFTNQSRLIGMVLRTRLCDEPKDSYTPSFDQLQDVSSLYFDPGFYIRHYTAARNTADVLPFFYLPSVERITAAIDNPTVFAWPAAHAPNPSRLASLDLAMIREGNLGHVLSVAKELKTLRWEWFYREDLQSGLVTDIIDLDQIAADLSHVRETLTDLTIEAESGTLESDLQPHVRIKGKFRAFSDLNALKRLKVPLPLLMGLSPFESKANCLAETLPKGMESLTITDDLYLQERYEWEDFHLFEILQIWLQDWKISTPHLQEFHLYLKLMACGEWGPEMRERLKNLGVQVGIHVKITKIAGQM</sequence>
<feature type="domain" description="F-box" evidence="1">
    <location>
        <begin position="2"/>
        <end position="54"/>
    </location>
</feature>
<proteinExistence type="predicted"/>
<keyword evidence="3" id="KW-1185">Reference proteome</keyword>
<comment type="caution">
    <text evidence="2">The sequence shown here is derived from an EMBL/GenBank/DDBJ whole genome shotgun (WGS) entry which is preliminary data.</text>
</comment>
<organism evidence="2 3">
    <name type="scientific">Helicocarpus griseus UAMH5409</name>
    <dbReference type="NCBI Taxonomy" id="1447875"/>
    <lineage>
        <taxon>Eukaryota</taxon>
        <taxon>Fungi</taxon>
        <taxon>Dikarya</taxon>
        <taxon>Ascomycota</taxon>
        <taxon>Pezizomycotina</taxon>
        <taxon>Eurotiomycetes</taxon>
        <taxon>Eurotiomycetidae</taxon>
        <taxon>Onygenales</taxon>
        <taxon>Ajellomycetaceae</taxon>
        <taxon>Helicocarpus</taxon>
    </lineage>
</organism>
<evidence type="ECO:0000259" key="1">
    <source>
        <dbReference type="PROSITE" id="PS50181"/>
    </source>
</evidence>
<dbReference type="InterPro" id="IPR001810">
    <property type="entry name" value="F-box_dom"/>
</dbReference>
<dbReference type="PROSITE" id="PS50181">
    <property type="entry name" value="FBOX"/>
    <property type="match status" value="1"/>
</dbReference>
<evidence type="ECO:0000313" key="3">
    <source>
        <dbReference type="Proteomes" id="UP000223968"/>
    </source>
</evidence>
<dbReference type="Proteomes" id="UP000223968">
    <property type="component" value="Unassembled WGS sequence"/>
</dbReference>